<protein>
    <recommendedName>
        <fullName evidence="4">DUF4272 domain-containing protein</fullName>
    </recommendedName>
</protein>
<name>A0ABP9VH78_9BACT</name>
<dbReference type="EMBL" id="BAABRO010000001">
    <property type="protein sequence ID" value="GAA5504572.1"/>
    <property type="molecule type" value="Genomic_DNA"/>
</dbReference>
<sequence>MRLILTMMIGFTLLIGCSIENTKPANKSAAEASHPDRNVEEPAGMPHMFTYPSPDTWEYANDRQRKRALRSFEELKKRNAPVYSGPLFGDDDDEVTLQNPEDVARRTLVLWAVELRGEGIPQKEAIELIEGLNLWGSVSPEEKRFLQNDDPDPAESQELVWRLESIWVLLWALGHVEELNWPSGMCDVPQLVEILKPHESNPAFIADAKLRSKAEILDAQDLIMRIHWTIRDAHLNHGGIIPEDLDWSQDYNAVSVTMSAAVGVVQQRHYTLNWLVNFLKPKDWDHVDTPT</sequence>
<evidence type="ECO:0000256" key="1">
    <source>
        <dbReference type="SAM" id="MobiDB-lite"/>
    </source>
</evidence>
<organism evidence="2 3">
    <name type="scientific">Novipirellula caenicola</name>
    <dbReference type="NCBI Taxonomy" id="1536901"/>
    <lineage>
        <taxon>Bacteria</taxon>
        <taxon>Pseudomonadati</taxon>
        <taxon>Planctomycetota</taxon>
        <taxon>Planctomycetia</taxon>
        <taxon>Pirellulales</taxon>
        <taxon>Pirellulaceae</taxon>
        <taxon>Novipirellula</taxon>
    </lineage>
</organism>
<feature type="region of interest" description="Disordered" evidence="1">
    <location>
        <begin position="26"/>
        <end position="47"/>
    </location>
</feature>
<comment type="caution">
    <text evidence="2">The sequence shown here is derived from an EMBL/GenBank/DDBJ whole genome shotgun (WGS) entry which is preliminary data.</text>
</comment>
<reference evidence="2 3" key="1">
    <citation type="submission" date="2024-02" db="EMBL/GenBank/DDBJ databases">
        <title>Rhodopirellula caenicola NBRC 110016.</title>
        <authorList>
            <person name="Ichikawa N."/>
            <person name="Katano-Makiyama Y."/>
            <person name="Hidaka K."/>
        </authorList>
    </citation>
    <scope>NUCLEOTIDE SEQUENCE [LARGE SCALE GENOMIC DNA]</scope>
    <source>
        <strain evidence="2 3">NBRC 110016</strain>
    </source>
</reference>
<proteinExistence type="predicted"/>
<evidence type="ECO:0000313" key="2">
    <source>
        <dbReference type="EMBL" id="GAA5504572.1"/>
    </source>
</evidence>
<keyword evidence="3" id="KW-1185">Reference proteome</keyword>
<evidence type="ECO:0008006" key="4">
    <source>
        <dbReference type="Google" id="ProtNLM"/>
    </source>
</evidence>
<dbReference type="PROSITE" id="PS51257">
    <property type="entry name" value="PROKAR_LIPOPROTEIN"/>
    <property type="match status" value="1"/>
</dbReference>
<dbReference type="InterPro" id="IPR025368">
    <property type="entry name" value="DUF4272"/>
</dbReference>
<dbReference type="Proteomes" id="UP001416858">
    <property type="component" value="Unassembled WGS sequence"/>
</dbReference>
<accession>A0ABP9VH78</accession>
<gene>
    <name evidence="2" type="ORF">Rcae01_00011</name>
</gene>
<evidence type="ECO:0000313" key="3">
    <source>
        <dbReference type="Proteomes" id="UP001416858"/>
    </source>
</evidence>
<dbReference type="Pfam" id="PF14094">
    <property type="entry name" value="DUF4272"/>
    <property type="match status" value="1"/>
</dbReference>